<gene>
    <name evidence="17" type="ORF">H9982_04180</name>
</gene>
<evidence type="ECO:0000256" key="6">
    <source>
        <dbReference type="ARBA" id="ARBA00022839"/>
    </source>
</evidence>
<dbReference type="InterPro" id="IPR027417">
    <property type="entry name" value="P-loop_NTPase"/>
</dbReference>
<evidence type="ECO:0000256" key="8">
    <source>
        <dbReference type="ARBA" id="ARBA00023125"/>
    </source>
</evidence>
<dbReference type="EMBL" id="DXFB01000113">
    <property type="protein sequence ID" value="HIX45398.1"/>
    <property type="molecule type" value="Genomic_DNA"/>
</dbReference>
<keyword evidence="3" id="KW-0227">DNA damage</keyword>
<evidence type="ECO:0000256" key="14">
    <source>
        <dbReference type="PROSITE-ProRule" id="PRU00560"/>
    </source>
</evidence>
<dbReference type="InterPro" id="IPR014016">
    <property type="entry name" value="UvrD-like_ATP-bd"/>
</dbReference>
<dbReference type="EC" id="5.6.2.4" evidence="12"/>
<feature type="binding site" evidence="14">
    <location>
        <begin position="7"/>
        <end position="14"/>
    </location>
    <ligand>
        <name>ATP</name>
        <dbReference type="ChEBI" id="CHEBI:30616"/>
    </ligand>
</feature>
<evidence type="ECO:0000259" key="15">
    <source>
        <dbReference type="PROSITE" id="PS51198"/>
    </source>
</evidence>
<dbReference type="GO" id="GO:0005524">
    <property type="term" value="F:ATP binding"/>
    <property type="evidence" value="ECO:0007669"/>
    <property type="project" value="UniProtKB-UniRule"/>
</dbReference>
<keyword evidence="1" id="KW-0540">Nuclease</keyword>
<dbReference type="InterPro" id="IPR000212">
    <property type="entry name" value="DNA_helicase_UvrD/REP"/>
</dbReference>
<evidence type="ECO:0000256" key="10">
    <source>
        <dbReference type="ARBA" id="ARBA00023235"/>
    </source>
</evidence>
<reference evidence="17" key="1">
    <citation type="journal article" date="2021" name="PeerJ">
        <title>Extensive microbial diversity within the chicken gut microbiome revealed by metagenomics and culture.</title>
        <authorList>
            <person name="Gilroy R."/>
            <person name="Ravi A."/>
            <person name="Getino M."/>
            <person name="Pursley I."/>
            <person name="Horton D.L."/>
            <person name="Alikhan N.F."/>
            <person name="Baker D."/>
            <person name="Gharbi K."/>
            <person name="Hall N."/>
            <person name="Watson M."/>
            <person name="Adriaenssens E.M."/>
            <person name="Foster-Nyarko E."/>
            <person name="Jarju S."/>
            <person name="Secka A."/>
            <person name="Antonio M."/>
            <person name="Oren A."/>
            <person name="Chaudhuri R.R."/>
            <person name="La Ragione R."/>
            <person name="Hildebrand F."/>
            <person name="Pallen M.J."/>
        </authorList>
    </citation>
    <scope>NUCLEOTIDE SEQUENCE</scope>
    <source>
        <strain evidence="17">ChiHjej12B11-16260</strain>
    </source>
</reference>
<dbReference type="Proteomes" id="UP000824246">
    <property type="component" value="Unassembled WGS sequence"/>
</dbReference>
<dbReference type="Pfam" id="PF13361">
    <property type="entry name" value="UvrD_C"/>
    <property type="match status" value="1"/>
</dbReference>
<keyword evidence="4 14" id="KW-0378">Hydrolase</keyword>
<keyword evidence="7 14" id="KW-0067">ATP-binding</keyword>
<proteinExistence type="predicted"/>
<evidence type="ECO:0000256" key="13">
    <source>
        <dbReference type="ARBA" id="ARBA00048988"/>
    </source>
</evidence>
<dbReference type="PROSITE" id="PS51198">
    <property type="entry name" value="UVRD_HELICASE_ATP_BIND"/>
    <property type="match status" value="1"/>
</dbReference>
<dbReference type="Gene3D" id="3.90.320.10">
    <property type="match status" value="1"/>
</dbReference>
<dbReference type="GO" id="GO:0003677">
    <property type="term" value="F:DNA binding"/>
    <property type="evidence" value="ECO:0007669"/>
    <property type="project" value="UniProtKB-KW"/>
</dbReference>
<dbReference type="PROSITE" id="PS51217">
    <property type="entry name" value="UVRD_HELICASE_CTER"/>
    <property type="match status" value="1"/>
</dbReference>
<evidence type="ECO:0000256" key="4">
    <source>
        <dbReference type="ARBA" id="ARBA00022801"/>
    </source>
</evidence>
<dbReference type="SUPFAM" id="SSF52540">
    <property type="entry name" value="P-loop containing nucleoside triphosphate hydrolases"/>
    <property type="match status" value="1"/>
</dbReference>
<dbReference type="GO" id="GO:0000725">
    <property type="term" value="P:recombinational repair"/>
    <property type="evidence" value="ECO:0007669"/>
    <property type="project" value="TreeGrafter"/>
</dbReference>
<evidence type="ECO:0000256" key="3">
    <source>
        <dbReference type="ARBA" id="ARBA00022763"/>
    </source>
</evidence>
<feature type="domain" description="UvrD-like helicase ATP-binding" evidence="15">
    <location>
        <begin position="1"/>
        <end position="480"/>
    </location>
</feature>
<dbReference type="GO" id="GO:0005829">
    <property type="term" value="C:cytosol"/>
    <property type="evidence" value="ECO:0007669"/>
    <property type="project" value="TreeGrafter"/>
</dbReference>
<dbReference type="Pfam" id="PF00580">
    <property type="entry name" value="UvrD-helicase"/>
    <property type="match status" value="1"/>
</dbReference>
<dbReference type="InterPro" id="IPR038726">
    <property type="entry name" value="PDDEXK_AddAB-type"/>
</dbReference>
<dbReference type="PANTHER" id="PTHR11070">
    <property type="entry name" value="UVRD / RECB / PCRA DNA HELICASE FAMILY MEMBER"/>
    <property type="match status" value="1"/>
</dbReference>
<dbReference type="AlphaFoldDB" id="A0A9D2APR8"/>
<accession>A0A9D2APR8</accession>
<dbReference type="Gene3D" id="3.40.50.300">
    <property type="entry name" value="P-loop containing nucleotide triphosphate hydrolases"/>
    <property type="match status" value="3"/>
</dbReference>
<name>A0A9D2APR8_9BACT</name>
<organism evidence="17 18">
    <name type="scientific">Candidatus Barnesiella excrementipullorum</name>
    <dbReference type="NCBI Taxonomy" id="2838479"/>
    <lineage>
        <taxon>Bacteria</taxon>
        <taxon>Pseudomonadati</taxon>
        <taxon>Bacteroidota</taxon>
        <taxon>Bacteroidia</taxon>
        <taxon>Bacteroidales</taxon>
        <taxon>Barnesiellaceae</taxon>
        <taxon>Barnesiella</taxon>
    </lineage>
</organism>
<feature type="domain" description="UvrD-like helicase C-terminal" evidence="16">
    <location>
        <begin position="510"/>
        <end position="783"/>
    </location>
</feature>
<evidence type="ECO:0000259" key="16">
    <source>
        <dbReference type="PROSITE" id="PS51217"/>
    </source>
</evidence>
<keyword evidence="5 14" id="KW-0347">Helicase</keyword>
<comment type="caution">
    <text evidence="17">The sequence shown here is derived from an EMBL/GenBank/DDBJ whole genome shotgun (WGS) entry which is preliminary data.</text>
</comment>
<sequence length="1111" mass="127622">MLDIYKASAGSGKTYTLTLEYIKMLLGKRGENGLYRFYDNISSPHRRILAVTFTNKATDEMKQRIVKQLDLLSHDIAHAPYKKPLCEAFGCSEERLQQIAQTVLYQLLHDFSAFNISTIDSFFQQVLRAFTQEVGLQGGFDVEMDNSFVTATAIDRMLDDLDDSANNDLFEWLMHYAEENIKEGGSWDIYGHNNEKSSDIQQLARKLSSENYKKHRDGLLRKRREDFTAYLKTMRGLCTDYRNTLRTYALQARDAIADTGIDTELFTYSWTKRLDLFANPHAKFTTSDVMQFLKYATDREKWFAKTKIKKSGIDPEAVITAIAAPMEALVDCLGKPYTRYRTAIECSQHLYALGILADIDKYIMEYEQEHNTLLLSKTSEILNGIINQSDAPFIYEKLGTRIEHYLIDEFQDTSRLQWQNFAPLVAESIANGNDNLIVGDVKQSIYRWRNSDWRLLHSAFDSQRNPLFAHHNMDTNWRSCADIVTFNNSFFKTAAQLLQESLTHEISQSLTGDRPEPEIASAYAHLTQKTAPANRDTSGHVAIHFLKKEGSKSEDFYNTVELRIPALLQELFGKGYRMRDIAFLVNTNAEAKRIVEFLLALSAEGTSSLHDLRVISDEALLITNAPPVKLIMGMLRYINRPDTPIYELFLSYEHELMRLAASHGESKALAAYFEQRRQDQRLDTDLQEFIDSIRELPLFEMCEHIINYFSQFGYTRQYVAYIEAFQDIVTDYCRTHNADLHSFIAWWDAKEKRSHDNADSSFTIKSPDDIDAIRVLTIHKSKGLEFPVVIIPYASWQLNRESRTILWCSTRETPFDQMPVLPLTYSSKRLSDTLFARQYFEEKINSHIDSLNLAYVAFTRAIESLTIFAQLPPINKKGESTKSETIGDLIYKVITTPGETPPTDSEETDLSQYFTETEEEACFEMGGDREGPSTPQAEPESPLQESAYNITLPGKRMRLRLKSTGITGNDARDYGTLMHNILAEIRYYDDIAPTVRRFVGEGSLPATDEASTVARLQQWLSLPETRQWYAPGITVLTETEILQPQSVFYRPDRVIIDGDRVIIIDYKFGNIERDATYRKQLANYMALVRDMGYRQVDGFLWYLSLEKIVQV</sequence>
<dbReference type="Pfam" id="PF12705">
    <property type="entry name" value="PDDEXK_1"/>
    <property type="match status" value="1"/>
</dbReference>
<evidence type="ECO:0000256" key="11">
    <source>
        <dbReference type="ARBA" id="ARBA00034617"/>
    </source>
</evidence>
<evidence type="ECO:0000256" key="12">
    <source>
        <dbReference type="ARBA" id="ARBA00034808"/>
    </source>
</evidence>
<dbReference type="InterPro" id="IPR011604">
    <property type="entry name" value="PDDEXK-like_dom_sf"/>
</dbReference>
<protein>
    <recommendedName>
        <fullName evidence="12">DNA 3'-5' helicase</fullName>
        <ecNumber evidence="12">5.6.2.4</ecNumber>
    </recommendedName>
</protein>
<reference evidence="17" key="2">
    <citation type="submission" date="2021-04" db="EMBL/GenBank/DDBJ databases">
        <authorList>
            <person name="Gilroy R."/>
        </authorList>
    </citation>
    <scope>NUCLEOTIDE SEQUENCE</scope>
    <source>
        <strain evidence="17">ChiHjej12B11-16260</strain>
    </source>
</reference>
<evidence type="ECO:0000256" key="2">
    <source>
        <dbReference type="ARBA" id="ARBA00022741"/>
    </source>
</evidence>
<keyword evidence="9" id="KW-0234">DNA repair</keyword>
<keyword evidence="10" id="KW-0413">Isomerase</keyword>
<dbReference type="GO" id="GO:0043138">
    <property type="term" value="F:3'-5' DNA helicase activity"/>
    <property type="evidence" value="ECO:0007669"/>
    <property type="project" value="UniProtKB-EC"/>
</dbReference>
<dbReference type="InterPro" id="IPR014017">
    <property type="entry name" value="DNA_helicase_UvrD-like_C"/>
</dbReference>
<keyword evidence="2 14" id="KW-0547">Nucleotide-binding</keyword>
<comment type="catalytic activity">
    <reaction evidence="13">
        <text>ATP + H2O = ADP + phosphate + H(+)</text>
        <dbReference type="Rhea" id="RHEA:13065"/>
        <dbReference type="ChEBI" id="CHEBI:15377"/>
        <dbReference type="ChEBI" id="CHEBI:15378"/>
        <dbReference type="ChEBI" id="CHEBI:30616"/>
        <dbReference type="ChEBI" id="CHEBI:43474"/>
        <dbReference type="ChEBI" id="CHEBI:456216"/>
        <dbReference type="EC" id="5.6.2.4"/>
    </reaction>
</comment>
<dbReference type="PANTHER" id="PTHR11070:SF67">
    <property type="entry name" value="DNA 3'-5' HELICASE"/>
    <property type="match status" value="1"/>
</dbReference>
<evidence type="ECO:0000313" key="17">
    <source>
        <dbReference type="EMBL" id="HIX45398.1"/>
    </source>
</evidence>
<evidence type="ECO:0000313" key="18">
    <source>
        <dbReference type="Proteomes" id="UP000824246"/>
    </source>
</evidence>
<evidence type="ECO:0000256" key="1">
    <source>
        <dbReference type="ARBA" id="ARBA00022722"/>
    </source>
</evidence>
<evidence type="ECO:0000256" key="5">
    <source>
        <dbReference type="ARBA" id="ARBA00022806"/>
    </source>
</evidence>
<dbReference type="Gene3D" id="1.10.3170.10">
    <property type="entry name" value="Recbcd, chain B, domain 2"/>
    <property type="match status" value="1"/>
</dbReference>
<comment type="catalytic activity">
    <reaction evidence="11">
        <text>Couples ATP hydrolysis with the unwinding of duplex DNA by translocating in the 3'-5' direction.</text>
        <dbReference type="EC" id="5.6.2.4"/>
    </reaction>
</comment>
<evidence type="ECO:0000256" key="9">
    <source>
        <dbReference type="ARBA" id="ARBA00023204"/>
    </source>
</evidence>
<keyword evidence="6" id="KW-0269">Exonuclease</keyword>
<keyword evidence="8" id="KW-0238">DNA-binding</keyword>
<evidence type="ECO:0000256" key="7">
    <source>
        <dbReference type="ARBA" id="ARBA00022840"/>
    </source>
</evidence>
<dbReference type="GO" id="GO:0004527">
    <property type="term" value="F:exonuclease activity"/>
    <property type="evidence" value="ECO:0007669"/>
    <property type="project" value="UniProtKB-KW"/>
</dbReference>